<comment type="subcellular location">
    <subcellularLocation>
        <location evidence="1">Membrane</location>
        <topology evidence="1">Multi-pass membrane protein</topology>
    </subcellularLocation>
</comment>
<dbReference type="RefSeq" id="WP_118369511.1">
    <property type="nucleotide sequence ID" value="NZ_QRON01000002.1"/>
</dbReference>
<dbReference type="GO" id="GO:0016780">
    <property type="term" value="F:phosphotransferase activity, for other substituted phosphate groups"/>
    <property type="evidence" value="ECO:0007669"/>
    <property type="project" value="TreeGrafter"/>
</dbReference>
<keyword evidence="6 7" id="KW-0472">Membrane</keyword>
<reference evidence="9 10" key="1">
    <citation type="submission" date="2018-08" db="EMBL/GenBank/DDBJ databases">
        <title>A genome reference for cultivated species of the human gut microbiota.</title>
        <authorList>
            <person name="Zou Y."/>
            <person name="Xue W."/>
            <person name="Luo G."/>
        </authorList>
    </citation>
    <scope>NUCLEOTIDE SEQUENCE [LARGE SCALE GENOMIC DNA]</scope>
    <source>
        <strain evidence="9 10">AF38-24</strain>
    </source>
</reference>
<feature type="transmembrane region" description="Helical" evidence="7">
    <location>
        <begin position="12"/>
        <end position="33"/>
    </location>
</feature>
<dbReference type="InterPro" id="IPR017475">
    <property type="entry name" value="EPS_sugar_tfrase"/>
</dbReference>
<protein>
    <submittedName>
        <fullName evidence="9">Sugar transferase</fullName>
    </submittedName>
</protein>
<accession>A0A415K0N4</accession>
<feature type="transmembrane region" description="Helical" evidence="7">
    <location>
        <begin position="105"/>
        <end position="129"/>
    </location>
</feature>
<keyword evidence="5 7" id="KW-1133">Transmembrane helix</keyword>
<feature type="transmembrane region" description="Helical" evidence="7">
    <location>
        <begin position="284"/>
        <end position="305"/>
    </location>
</feature>
<dbReference type="PANTHER" id="PTHR30576">
    <property type="entry name" value="COLANIC BIOSYNTHESIS UDP-GLUCOSE LIPID CARRIER TRANSFERASE"/>
    <property type="match status" value="1"/>
</dbReference>
<evidence type="ECO:0000256" key="3">
    <source>
        <dbReference type="ARBA" id="ARBA00022679"/>
    </source>
</evidence>
<evidence type="ECO:0000256" key="6">
    <source>
        <dbReference type="ARBA" id="ARBA00023136"/>
    </source>
</evidence>
<dbReference type="Pfam" id="PF02397">
    <property type="entry name" value="Bac_transf"/>
    <property type="match status" value="1"/>
</dbReference>
<name>A0A415K0N4_9FIRM</name>
<dbReference type="Pfam" id="PF13727">
    <property type="entry name" value="CoA_binding_3"/>
    <property type="match status" value="1"/>
</dbReference>
<organism evidence="9 10">
    <name type="scientific">Agathobacter rectalis</name>
    <dbReference type="NCBI Taxonomy" id="39491"/>
    <lineage>
        <taxon>Bacteria</taxon>
        <taxon>Bacillati</taxon>
        <taxon>Bacillota</taxon>
        <taxon>Clostridia</taxon>
        <taxon>Lachnospirales</taxon>
        <taxon>Lachnospiraceae</taxon>
        <taxon>Agathobacter</taxon>
    </lineage>
</organism>
<dbReference type="PANTHER" id="PTHR30576:SF10">
    <property type="entry name" value="SLL5057 PROTEIN"/>
    <property type="match status" value="1"/>
</dbReference>
<proteinExistence type="inferred from homology"/>
<evidence type="ECO:0000259" key="8">
    <source>
        <dbReference type="Pfam" id="PF02397"/>
    </source>
</evidence>
<keyword evidence="4 7" id="KW-0812">Transmembrane</keyword>
<comment type="caution">
    <text evidence="9">The sequence shown here is derived from an EMBL/GenBank/DDBJ whole genome shotgun (WGS) entry which is preliminary data.</text>
</comment>
<feature type="transmembrane region" description="Helical" evidence="7">
    <location>
        <begin position="79"/>
        <end position="99"/>
    </location>
</feature>
<dbReference type="InterPro" id="IPR003362">
    <property type="entry name" value="Bact_transf"/>
</dbReference>
<evidence type="ECO:0000313" key="9">
    <source>
        <dbReference type="EMBL" id="RHL29859.1"/>
    </source>
</evidence>
<evidence type="ECO:0000256" key="2">
    <source>
        <dbReference type="ARBA" id="ARBA00006464"/>
    </source>
</evidence>
<sequence length="481" mass="55622">MYRKKNSEWLKHLDFEILDIICLEIAFMVAYFFRHVGLNFYMAKLYMRLCIVLVVIDIAVLFFTNNYKGIIQRNHWQELIAVAQHITIVEFLLLLFEYLAQETAILSRTVFLVSWWLAIALCFICRCTWKNFVRRRVMSEKNQASMLLITTENRLGELAAKLRQKNYREFRIGSVSILDDNAYGKDNIIEANIPIIYGKDSLLEYIRQNVVDEVFIDVYQDKKQLTELTDIFLQMGIVVHVGMGFLPENLPNAFMERIGEADAITASINTATGWQLSVKRITDIVGAIVGLAIMGVAFIFVAPIIKKQSPGPVFFKQKRVGKNGRTFYIYKFRSMYMDAEERKKELMAQNEMQGLMFKMDNDPRIIGSEKGPGKGIGNFIRKTSIDELPQFWNILKGDMSLIGTRPPTVNEYEQYDLHHKIRLSMKPGLTGMWQVSGRSDITDFEEVVRLDTEYIEHWSIGLDLKILFKTIKVVFEGEGSK</sequence>
<dbReference type="EMBL" id="QRON01000002">
    <property type="protein sequence ID" value="RHL29859.1"/>
    <property type="molecule type" value="Genomic_DNA"/>
</dbReference>
<evidence type="ECO:0000256" key="7">
    <source>
        <dbReference type="SAM" id="Phobius"/>
    </source>
</evidence>
<gene>
    <name evidence="9" type="ORF">DW028_04350</name>
</gene>
<dbReference type="GO" id="GO:0016020">
    <property type="term" value="C:membrane"/>
    <property type="evidence" value="ECO:0007669"/>
    <property type="project" value="UniProtKB-SubCell"/>
</dbReference>
<evidence type="ECO:0000256" key="1">
    <source>
        <dbReference type="ARBA" id="ARBA00004141"/>
    </source>
</evidence>
<evidence type="ECO:0000256" key="5">
    <source>
        <dbReference type="ARBA" id="ARBA00022989"/>
    </source>
</evidence>
<dbReference type="NCBIfam" id="TIGR03025">
    <property type="entry name" value="EPS_sugtrans"/>
    <property type="match status" value="1"/>
</dbReference>
<keyword evidence="3 9" id="KW-0808">Transferase</keyword>
<comment type="similarity">
    <text evidence="2">Belongs to the bacterial sugar transferase family.</text>
</comment>
<dbReference type="Proteomes" id="UP000283297">
    <property type="component" value="Unassembled WGS sequence"/>
</dbReference>
<feature type="domain" description="Bacterial sugar transferase" evidence="8">
    <location>
        <begin position="279"/>
        <end position="475"/>
    </location>
</feature>
<evidence type="ECO:0000256" key="4">
    <source>
        <dbReference type="ARBA" id="ARBA00022692"/>
    </source>
</evidence>
<feature type="transmembrane region" description="Helical" evidence="7">
    <location>
        <begin position="45"/>
        <end position="67"/>
    </location>
</feature>
<evidence type="ECO:0000313" key="10">
    <source>
        <dbReference type="Proteomes" id="UP000283297"/>
    </source>
</evidence>
<dbReference type="AlphaFoldDB" id="A0A415K0N4"/>